<feature type="domain" description="Isochorismatase-like" evidence="3">
    <location>
        <begin position="3"/>
        <end position="141"/>
    </location>
</feature>
<evidence type="ECO:0000259" key="3">
    <source>
        <dbReference type="Pfam" id="PF00857"/>
    </source>
</evidence>
<dbReference type="AlphaFoldDB" id="A0A1I5V3S6"/>
<keyword evidence="2" id="KW-0378">Hydrolase</keyword>
<dbReference type="STRING" id="126156.SAMN05421670_0652"/>
<dbReference type="SUPFAM" id="SSF52499">
    <property type="entry name" value="Isochorismatase-like hydrolases"/>
    <property type="match status" value="1"/>
</dbReference>
<dbReference type="PANTHER" id="PTHR43540:SF14">
    <property type="entry name" value="ISOCHORISMATASE"/>
    <property type="match status" value="1"/>
</dbReference>
<dbReference type="RefSeq" id="WP_093534143.1">
    <property type="nucleotide sequence ID" value="NZ_FOXU01000001.1"/>
</dbReference>
<organism evidence="4 5">
    <name type="scientific">Psychrobacillus psychrotolerans</name>
    <dbReference type="NCBI Taxonomy" id="126156"/>
    <lineage>
        <taxon>Bacteria</taxon>
        <taxon>Bacillati</taxon>
        <taxon>Bacillota</taxon>
        <taxon>Bacilli</taxon>
        <taxon>Bacillales</taxon>
        <taxon>Bacillaceae</taxon>
        <taxon>Psychrobacillus</taxon>
    </lineage>
</organism>
<name>A0A1I5V3S6_9BACI</name>
<comment type="similarity">
    <text evidence="1">Belongs to the isochorismatase family.</text>
</comment>
<gene>
    <name evidence="4" type="ORF">SAMN05421670_0652</name>
</gene>
<dbReference type="EMBL" id="FOXU01000001">
    <property type="protein sequence ID" value="SFQ02032.1"/>
    <property type="molecule type" value="Genomic_DNA"/>
</dbReference>
<reference evidence="5" key="1">
    <citation type="submission" date="2016-10" db="EMBL/GenBank/DDBJ databases">
        <authorList>
            <person name="Varghese N."/>
            <person name="Submissions S."/>
        </authorList>
    </citation>
    <scope>NUCLEOTIDE SEQUENCE [LARGE SCALE GENOMIC DNA]</scope>
    <source>
        <strain evidence="5">DSM 11706</strain>
    </source>
</reference>
<accession>A0A1I5V3S6</accession>
<evidence type="ECO:0000313" key="5">
    <source>
        <dbReference type="Proteomes" id="UP000198734"/>
    </source>
</evidence>
<dbReference type="InterPro" id="IPR050272">
    <property type="entry name" value="Isochorismatase-like_hydrls"/>
</dbReference>
<evidence type="ECO:0000256" key="1">
    <source>
        <dbReference type="ARBA" id="ARBA00006336"/>
    </source>
</evidence>
<evidence type="ECO:0000256" key="2">
    <source>
        <dbReference type="ARBA" id="ARBA00022801"/>
    </source>
</evidence>
<dbReference type="PANTHER" id="PTHR43540">
    <property type="entry name" value="PEROXYUREIDOACRYLATE/UREIDOACRYLATE AMIDOHYDROLASE-RELATED"/>
    <property type="match status" value="1"/>
</dbReference>
<dbReference type="InterPro" id="IPR036380">
    <property type="entry name" value="Isochorismatase-like_sf"/>
</dbReference>
<dbReference type="Proteomes" id="UP000198734">
    <property type="component" value="Unassembled WGS sequence"/>
</dbReference>
<sequence length="179" mass="20541">MKALLVIDVQNVIVEFKDFQQELNSIESIIQDFKVNEEPVIFIRNLDDDEKSPFNKKLPSSELHHSLKEYADIVIEKKTPSAFFHTELSEKLEQLGVEHLFITGFNTEFCCQFTAIAAYDRGYQVTFIEDATGTVNDEATYEMKGLDVRDFVGTALHWSKVIEVLDLEEYVEAYKSSSV</sequence>
<dbReference type="OrthoDB" id="9785724at2"/>
<dbReference type="Pfam" id="PF00857">
    <property type="entry name" value="Isochorismatase"/>
    <property type="match status" value="1"/>
</dbReference>
<proteinExistence type="inferred from homology"/>
<dbReference type="CDD" id="cd00431">
    <property type="entry name" value="cysteine_hydrolases"/>
    <property type="match status" value="1"/>
</dbReference>
<dbReference type="GO" id="GO:0016787">
    <property type="term" value="F:hydrolase activity"/>
    <property type="evidence" value="ECO:0007669"/>
    <property type="project" value="UniProtKB-KW"/>
</dbReference>
<keyword evidence="5" id="KW-1185">Reference proteome</keyword>
<dbReference type="InterPro" id="IPR000868">
    <property type="entry name" value="Isochorismatase-like_dom"/>
</dbReference>
<dbReference type="Gene3D" id="3.40.50.850">
    <property type="entry name" value="Isochorismatase-like"/>
    <property type="match status" value="1"/>
</dbReference>
<evidence type="ECO:0000313" key="4">
    <source>
        <dbReference type="EMBL" id="SFQ02032.1"/>
    </source>
</evidence>
<protein>
    <submittedName>
        <fullName evidence="4">Nicotinamidase-related amidase</fullName>
    </submittedName>
</protein>